<evidence type="ECO:0000313" key="4">
    <source>
        <dbReference type="EMBL" id="KAF7167175.1"/>
    </source>
</evidence>
<sequence length="97" mass="10567">MTLPILRQGPNCLATLLGVLRQIIRNPSRPFQSLSLTSEQEKVLRSLWALLFHKEPSDISATSTLFSHGGDSISAINLVSKCKAQGYVLAVSDVIAF</sequence>
<dbReference type="GO" id="GO:0005737">
    <property type="term" value="C:cytoplasm"/>
    <property type="evidence" value="ECO:0007669"/>
    <property type="project" value="TreeGrafter"/>
</dbReference>
<keyword evidence="1" id="KW-0436">Ligase</keyword>
<dbReference type="GO" id="GO:0031177">
    <property type="term" value="F:phosphopantetheine binding"/>
    <property type="evidence" value="ECO:0007669"/>
    <property type="project" value="TreeGrafter"/>
</dbReference>
<dbReference type="InterPro" id="IPR036736">
    <property type="entry name" value="ACP-like_sf"/>
</dbReference>
<dbReference type="GO" id="GO:0043041">
    <property type="term" value="P:amino acid activation for nonribosomal peptide biosynthetic process"/>
    <property type="evidence" value="ECO:0007669"/>
    <property type="project" value="TreeGrafter"/>
</dbReference>
<dbReference type="Gene3D" id="1.10.1200.10">
    <property type="entry name" value="ACP-like"/>
    <property type="match status" value="1"/>
</dbReference>
<accession>A0A8H6Q4Y9</accession>
<evidence type="ECO:0000313" key="6">
    <source>
        <dbReference type="Proteomes" id="UP000641853"/>
    </source>
</evidence>
<organism evidence="4 7">
    <name type="scientific">Aspergillus felis</name>
    <dbReference type="NCBI Taxonomy" id="1287682"/>
    <lineage>
        <taxon>Eukaryota</taxon>
        <taxon>Fungi</taxon>
        <taxon>Dikarya</taxon>
        <taxon>Ascomycota</taxon>
        <taxon>Pezizomycotina</taxon>
        <taxon>Eurotiomycetes</taxon>
        <taxon>Eurotiomycetidae</taxon>
        <taxon>Eurotiales</taxon>
        <taxon>Aspergillaceae</taxon>
        <taxon>Aspergillus</taxon>
        <taxon>Aspergillus subgen. Fumigati</taxon>
    </lineage>
</organism>
<name>A0A8H6Q4Y9_9EURO</name>
<dbReference type="Proteomes" id="UP000654922">
    <property type="component" value="Unassembled WGS sequence"/>
</dbReference>
<dbReference type="InterPro" id="IPR009081">
    <property type="entry name" value="PP-bd_ACP"/>
</dbReference>
<dbReference type="Proteomes" id="UP000641853">
    <property type="component" value="Unassembled WGS sequence"/>
</dbReference>
<dbReference type="PANTHER" id="PTHR45527:SF1">
    <property type="entry name" value="FATTY ACID SYNTHASE"/>
    <property type="match status" value="1"/>
</dbReference>
<protein>
    <recommendedName>
        <fullName evidence="3">Carrier domain-containing protein</fullName>
    </recommendedName>
</protein>
<reference evidence="4" key="1">
    <citation type="submission" date="2020-06" db="EMBL/GenBank/DDBJ databases">
        <title>Draft genome sequences of strains closely related to Aspergillus parafelis and Aspergillus hiratsukae.</title>
        <authorList>
            <person name="Dos Santos R.A.C."/>
            <person name="Rivero-Menendez O."/>
            <person name="Steenwyk J.L."/>
            <person name="Mead M.E."/>
            <person name="Goldman G.H."/>
            <person name="Alastruey-Izquierdo A."/>
            <person name="Rokas A."/>
        </authorList>
    </citation>
    <scope>NUCLEOTIDE SEQUENCE</scope>
    <source>
        <strain evidence="4">CNM-CM5623</strain>
        <strain evidence="5">CNM-CM7691</strain>
    </source>
</reference>
<evidence type="ECO:0000256" key="2">
    <source>
        <dbReference type="ARBA" id="ARBA00029454"/>
    </source>
</evidence>
<dbReference type="OrthoDB" id="416786at2759"/>
<keyword evidence="6" id="KW-1185">Reference proteome</keyword>
<proteinExistence type="inferred from homology"/>
<comment type="similarity">
    <text evidence="2">Belongs to the NRP synthetase family.</text>
</comment>
<dbReference type="Pfam" id="PF00550">
    <property type="entry name" value="PP-binding"/>
    <property type="match status" value="1"/>
</dbReference>
<dbReference type="GO" id="GO:0044550">
    <property type="term" value="P:secondary metabolite biosynthetic process"/>
    <property type="evidence" value="ECO:0007669"/>
    <property type="project" value="TreeGrafter"/>
</dbReference>
<evidence type="ECO:0000259" key="3">
    <source>
        <dbReference type="PROSITE" id="PS50075"/>
    </source>
</evidence>
<dbReference type="PROSITE" id="PS50075">
    <property type="entry name" value="CARRIER"/>
    <property type="match status" value="1"/>
</dbReference>
<dbReference type="SUPFAM" id="SSF47336">
    <property type="entry name" value="ACP-like"/>
    <property type="match status" value="1"/>
</dbReference>
<dbReference type="GO" id="GO:0016874">
    <property type="term" value="F:ligase activity"/>
    <property type="evidence" value="ECO:0007669"/>
    <property type="project" value="UniProtKB-KW"/>
</dbReference>
<dbReference type="PANTHER" id="PTHR45527">
    <property type="entry name" value="NONRIBOSOMAL PEPTIDE SYNTHETASE"/>
    <property type="match status" value="1"/>
</dbReference>
<gene>
    <name evidence="4" type="ORF">CNMCM5623_000582</name>
    <name evidence="5" type="ORF">CNMCM7691_002864</name>
</gene>
<comment type="caution">
    <text evidence="4">The sequence shown here is derived from an EMBL/GenBank/DDBJ whole genome shotgun (WGS) entry which is preliminary data.</text>
</comment>
<dbReference type="EMBL" id="JACBAE010001291">
    <property type="protein sequence ID" value="KAF7167175.1"/>
    <property type="molecule type" value="Genomic_DNA"/>
</dbReference>
<feature type="domain" description="Carrier" evidence="3">
    <location>
        <begin position="35"/>
        <end position="97"/>
    </location>
</feature>
<evidence type="ECO:0000313" key="5">
    <source>
        <dbReference type="EMBL" id="KAF7183029.1"/>
    </source>
</evidence>
<evidence type="ECO:0000256" key="1">
    <source>
        <dbReference type="ARBA" id="ARBA00022598"/>
    </source>
</evidence>
<evidence type="ECO:0000313" key="7">
    <source>
        <dbReference type="Proteomes" id="UP000654922"/>
    </source>
</evidence>
<dbReference type="EMBL" id="JACBAG010001748">
    <property type="protein sequence ID" value="KAF7183029.1"/>
    <property type="molecule type" value="Genomic_DNA"/>
</dbReference>
<dbReference type="AlphaFoldDB" id="A0A8H6Q4Y9"/>